<evidence type="ECO:0000313" key="2">
    <source>
        <dbReference type="EMBL" id="EGO22068.1"/>
    </source>
</evidence>
<dbReference type="RefSeq" id="XP_007320606.1">
    <property type="nucleotide sequence ID" value="XM_007320544.1"/>
</dbReference>
<reference evidence="2" key="1">
    <citation type="submission" date="2011-04" db="EMBL/GenBank/DDBJ databases">
        <title>Evolution of plant cell wall degrading machinery underlies the functional diversity of forest fungi.</title>
        <authorList>
            <consortium name="US DOE Joint Genome Institute (JGI-PGF)"/>
            <person name="Eastwood D.C."/>
            <person name="Floudas D."/>
            <person name="Binder M."/>
            <person name="Majcherczyk A."/>
            <person name="Schneider P."/>
            <person name="Aerts A."/>
            <person name="Asiegbu F.O."/>
            <person name="Baker S.E."/>
            <person name="Barry K."/>
            <person name="Bendiksby M."/>
            <person name="Blumentritt M."/>
            <person name="Coutinho P.M."/>
            <person name="Cullen D."/>
            <person name="Cullen D."/>
            <person name="Gathman A."/>
            <person name="Goodell B."/>
            <person name="Henrissat B."/>
            <person name="Ihrmark K."/>
            <person name="Kauserud H."/>
            <person name="Kohler A."/>
            <person name="LaButti K."/>
            <person name="Lapidus A."/>
            <person name="Lavin J.L."/>
            <person name="Lee Y.-H."/>
            <person name="Lindquist E."/>
            <person name="Lilly W."/>
            <person name="Lucas S."/>
            <person name="Morin E."/>
            <person name="Murat C."/>
            <person name="Oguiza J.A."/>
            <person name="Park J."/>
            <person name="Pisabarro A.G."/>
            <person name="Riley R."/>
            <person name="Rosling A."/>
            <person name="Salamov A."/>
            <person name="Schmidt O."/>
            <person name="Schmutz J."/>
            <person name="Skrede I."/>
            <person name="Stenlid J."/>
            <person name="Wiebenga A."/>
            <person name="Xie X."/>
            <person name="Kues U."/>
            <person name="Hibbett D.S."/>
            <person name="Hoffmeister D."/>
            <person name="Hogberg N."/>
            <person name="Martin F."/>
            <person name="Grigoriev I.V."/>
            <person name="Watkinson S.C."/>
        </authorList>
    </citation>
    <scope>NUCLEOTIDE SEQUENCE</scope>
    <source>
        <strain evidence="2">S7.9</strain>
    </source>
</reference>
<dbReference type="EMBL" id="GL945437">
    <property type="protein sequence ID" value="EGO22068.1"/>
    <property type="molecule type" value="Genomic_DNA"/>
</dbReference>
<feature type="region of interest" description="Disordered" evidence="1">
    <location>
        <begin position="1"/>
        <end position="34"/>
    </location>
</feature>
<protein>
    <submittedName>
        <fullName evidence="2">Uncharacterized protein</fullName>
    </submittedName>
</protein>
<dbReference type="HOGENOM" id="CLU_1187487_0_0_1"/>
<evidence type="ECO:0000256" key="1">
    <source>
        <dbReference type="SAM" id="MobiDB-lite"/>
    </source>
</evidence>
<organism>
    <name type="scientific">Serpula lacrymans var. lacrymans (strain S7.9)</name>
    <name type="common">Dry rot fungus</name>
    <dbReference type="NCBI Taxonomy" id="578457"/>
    <lineage>
        <taxon>Eukaryota</taxon>
        <taxon>Fungi</taxon>
        <taxon>Dikarya</taxon>
        <taxon>Basidiomycota</taxon>
        <taxon>Agaricomycotina</taxon>
        <taxon>Agaricomycetes</taxon>
        <taxon>Agaricomycetidae</taxon>
        <taxon>Boletales</taxon>
        <taxon>Coniophorineae</taxon>
        <taxon>Serpulaceae</taxon>
        <taxon>Serpula</taxon>
    </lineage>
</organism>
<name>F8P3G8_SERL9</name>
<accession>F8P3G8</accession>
<feature type="non-terminal residue" evidence="2">
    <location>
        <position position="234"/>
    </location>
</feature>
<dbReference type="Proteomes" id="UP000008064">
    <property type="component" value="Unassembled WGS sequence"/>
</dbReference>
<gene>
    <name evidence="2" type="ORF">SERLADRAFT_472370</name>
</gene>
<dbReference type="GeneID" id="18820118"/>
<dbReference type="KEGG" id="sla:SERLADRAFT_472370"/>
<feature type="compositionally biased region" description="Polar residues" evidence="1">
    <location>
        <begin position="1"/>
        <end position="12"/>
    </location>
</feature>
<sequence>MSSPKEQTQVNGITMRESYSGEGEERTEQGGQIPHTALAPSVVHPIEETQVEPDSGIQSSPLIQSVRSERHVYSTDFSAEKTSTMDGALQGAIRRGRPISKKERENNTIRMRKQRKLIREQKDKIKSLIPRAQGHAPPIKDLHLWTEVADHIEDLLGENVRLKRKVGYIAPAQDPDIFVADDFQAMAVNGPNNKAGISLSESLRMPYLQWEDPIRSDVGTELLPVAGPSSLATT</sequence>
<dbReference type="AlphaFoldDB" id="F8P3G8"/>
<proteinExistence type="predicted"/>